<keyword evidence="7" id="KW-0547">Nucleotide-binding</keyword>
<evidence type="ECO:0000256" key="4">
    <source>
        <dbReference type="ARBA" id="ARBA00022490"/>
    </source>
</evidence>
<dbReference type="GO" id="GO:0046872">
    <property type="term" value="F:metal ion binding"/>
    <property type="evidence" value="ECO:0007669"/>
    <property type="project" value="UniProtKB-KW"/>
</dbReference>
<evidence type="ECO:0000256" key="1">
    <source>
        <dbReference type="ARBA" id="ARBA00004496"/>
    </source>
</evidence>
<keyword evidence="5" id="KW-0819">tRNA processing</keyword>
<dbReference type="PANTHER" id="PTHR33540:SF2">
    <property type="entry name" value="TRNA THREONYLCARBAMOYLADENOSINE BIOSYNTHESIS PROTEIN TSAE"/>
    <property type="match status" value="1"/>
</dbReference>
<dbReference type="STRING" id="583355.Caka_1626"/>
<dbReference type="AlphaFoldDB" id="D5EJP6"/>
<evidence type="ECO:0000256" key="5">
    <source>
        <dbReference type="ARBA" id="ARBA00022694"/>
    </source>
</evidence>
<accession>D5EJP6</accession>
<keyword evidence="8" id="KW-0067">ATP-binding</keyword>
<dbReference type="NCBIfam" id="TIGR00150">
    <property type="entry name" value="T6A_YjeE"/>
    <property type="match status" value="1"/>
</dbReference>
<dbReference type="OrthoDB" id="9815896at2"/>
<keyword evidence="9" id="KW-0460">Magnesium</keyword>
<dbReference type="GO" id="GO:0002949">
    <property type="term" value="P:tRNA threonylcarbamoyladenosine modification"/>
    <property type="evidence" value="ECO:0007669"/>
    <property type="project" value="InterPro"/>
</dbReference>
<dbReference type="GO" id="GO:0005524">
    <property type="term" value="F:ATP binding"/>
    <property type="evidence" value="ECO:0007669"/>
    <property type="project" value="UniProtKB-KW"/>
</dbReference>
<evidence type="ECO:0000256" key="6">
    <source>
        <dbReference type="ARBA" id="ARBA00022723"/>
    </source>
</evidence>
<dbReference type="SUPFAM" id="SSF52540">
    <property type="entry name" value="P-loop containing nucleoside triphosphate hydrolases"/>
    <property type="match status" value="1"/>
</dbReference>
<dbReference type="Pfam" id="PF02367">
    <property type="entry name" value="TsaE"/>
    <property type="match status" value="1"/>
</dbReference>
<evidence type="ECO:0000256" key="7">
    <source>
        <dbReference type="ARBA" id="ARBA00022741"/>
    </source>
</evidence>
<evidence type="ECO:0000313" key="12">
    <source>
        <dbReference type="Proteomes" id="UP000000925"/>
    </source>
</evidence>
<proteinExistence type="inferred from homology"/>
<dbReference type="GO" id="GO:0005737">
    <property type="term" value="C:cytoplasm"/>
    <property type="evidence" value="ECO:0007669"/>
    <property type="project" value="UniProtKB-SubCell"/>
</dbReference>
<protein>
    <recommendedName>
        <fullName evidence="3">tRNA threonylcarbamoyladenosine biosynthesis protein TsaE</fullName>
    </recommendedName>
    <alternativeName>
        <fullName evidence="10">t(6)A37 threonylcarbamoyladenosine biosynthesis protein TsaE</fullName>
    </alternativeName>
</protein>
<dbReference type="InterPro" id="IPR027417">
    <property type="entry name" value="P-loop_NTPase"/>
</dbReference>
<keyword evidence="4" id="KW-0963">Cytoplasm</keyword>
<dbReference type="Proteomes" id="UP000000925">
    <property type="component" value="Chromosome"/>
</dbReference>
<organism evidence="11 12">
    <name type="scientific">Coraliomargarita akajimensis (strain DSM 45221 / IAM 15411 / JCM 23193 / KCTC 12865 / 04OKA010-24)</name>
    <dbReference type="NCBI Taxonomy" id="583355"/>
    <lineage>
        <taxon>Bacteria</taxon>
        <taxon>Pseudomonadati</taxon>
        <taxon>Verrucomicrobiota</taxon>
        <taxon>Opitutia</taxon>
        <taxon>Puniceicoccales</taxon>
        <taxon>Coraliomargaritaceae</taxon>
        <taxon>Coraliomargarita</taxon>
    </lineage>
</organism>
<evidence type="ECO:0000256" key="3">
    <source>
        <dbReference type="ARBA" id="ARBA00019010"/>
    </source>
</evidence>
<evidence type="ECO:0000256" key="8">
    <source>
        <dbReference type="ARBA" id="ARBA00022840"/>
    </source>
</evidence>
<evidence type="ECO:0000313" key="11">
    <source>
        <dbReference type="EMBL" id="ADE54645.1"/>
    </source>
</evidence>
<dbReference type="RefSeq" id="WP_013043367.1">
    <property type="nucleotide sequence ID" value="NC_014008.1"/>
</dbReference>
<dbReference type="HOGENOM" id="CLU_087829_3_0_0"/>
<comment type="similarity">
    <text evidence="2">Belongs to the TsaE family.</text>
</comment>
<keyword evidence="12" id="KW-1185">Reference proteome</keyword>
<sequence>MNTLPENSNNPLLQQLLHGLVSTSAEDTEALAKRFAALVPEDHVLALHGDLGAGKTTFIRGLARGWSIHEPVTSPTFNLYTLYQGSRQLVHLDAYRLESGADLDALMIEDFLRPPWCFAVEWPERIEDSIPDHAWHLYLTINDAQEHLIRLEV</sequence>
<gene>
    <name evidence="11" type="ordered locus">Caka_1626</name>
</gene>
<dbReference type="PANTHER" id="PTHR33540">
    <property type="entry name" value="TRNA THREONYLCARBAMOYLADENOSINE BIOSYNTHESIS PROTEIN TSAE"/>
    <property type="match status" value="1"/>
</dbReference>
<dbReference type="EMBL" id="CP001998">
    <property type="protein sequence ID" value="ADE54645.1"/>
    <property type="molecule type" value="Genomic_DNA"/>
</dbReference>
<dbReference type="KEGG" id="caa:Caka_1626"/>
<name>D5EJP6_CORAD</name>
<evidence type="ECO:0000256" key="9">
    <source>
        <dbReference type="ARBA" id="ARBA00022842"/>
    </source>
</evidence>
<dbReference type="eggNOG" id="COG0802">
    <property type="taxonomic scope" value="Bacteria"/>
</dbReference>
<evidence type="ECO:0000256" key="2">
    <source>
        <dbReference type="ARBA" id="ARBA00007599"/>
    </source>
</evidence>
<comment type="subcellular location">
    <subcellularLocation>
        <location evidence="1">Cytoplasm</location>
    </subcellularLocation>
</comment>
<reference evidence="11 12" key="1">
    <citation type="journal article" date="2010" name="Stand. Genomic Sci.">
        <title>Complete genome sequence of Coraliomargarita akajimensis type strain (04OKA010-24).</title>
        <authorList>
            <person name="Mavromatis K."/>
            <person name="Abt B."/>
            <person name="Brambilla E."/>
            <person name="Lapidus A."/>
            <person name="Copeland A."/>
            <person name="Deshpande S."/>
            <person name="Nolan M."/>
            <person name="Lucas S."/>
            <person name="Tice H."/>
            <person name="Cheng J.F."/>
            <person name="Han C."/>
            <person name="Detter J.C."/>
            <person name="Woyke T."/>
            <person name="Goodwin L."/>
            <person name="Pitluck S."/>
            <person name="Held B."/>
            <person name="Brettin T."/>
            <person name="Tapia R."/>
            <person name="Ivanova N."/>
            <person name="Mikhailova N."/>
            <person name="Pati A."/>
            <person name="Liolios K."/>
            <person name="Chen A."/>
            <person name="Palaniappan K."/>
            <person name="Land M."/>
            <person name="Hauser L."/>
            <person name="Chang Y.J."/>
            <person name="Jeffries C.D."/>
            <person name="Rohde M."/>
            <person name="Goker M."/>
            <person name="Bristow J."/>
            <person name="Eisen J.A."/>
            <person name="Markowitz V."/>
            <person name="Hugenholtz P."/>
            <person name="Klenk H.P."/>
            <person name="Kyrpides N.C."/>
        </authorList>
    </citation>
    <scope>NUCLEOTIDE SEQUENCE [LARGE SCALE GENOMIC DNA]</scope>
    <source>
        <strain evidence="12">DSM 45221 / IAM 15411 / JCM 23193 / KCTC 12865</strain>
    </source>
</reference>
<keyword evidence="6" id="KW-0479">Metal-binding</keyword>
<dbReference type="Gene3D" id="3.40.50.300">
    <property type="entry name" value="P-loop containing nucleotide triphosphate hydrolases"/>
    <property type="match status" value="1"/>
</dbReference>
<evidence type="ECO:0000256" key="10">
    <source>
        <dbReference type="ARBA" id="ARBA00032441"/>
    </source>
</evidence>
<dbReference type="InterPro" id="IPR003442">
    <property type="entry name" value="T6A_TsaE"/>
</dbReference>